<name>A0AAV6ITN9_9ERIC</name>
<gene>
    <name evidence="1" type="ORF">RHGRI_026659</name>
</gene>
<protein>
    <submittedName>
        <fullName evidence="1">Uncharacterized protein</fullName>
    </submittedName>
</protein>
<organism evidence="1 2">
    <name type="scientific">Rhododendron griersonianum</name>
    <dbReference type="NCBI Taxonomy" id="479676"/>
    <lineage>
        <taxon>Eukaryota</taxon>
        <taxon>Viridiplantae</taxon>
        <taxon>Streptophyta</taxon>
        <taxon>Embryophyta</taxon>
        <taxon>Tracheophyta</taxon>
        <taxon>Spermatophyta</taxon>
        <taxon>Magnoliopsida</taxon>
        <taxon>eudicotyledons</taxon>
        <taxon>Gunneridae</taxon>
        <taxon>Pentapetalae</taxon>
        <taxon>asterids</taxon>
        <taxon>Ericales</taxon>
        <taxon>Ericaceae</taxon>
        <taxon>Ericoideae</taxon>
        <taxon>Rhodoreae</taxon>
        <taxon>Rhododendron</taxon>
    </lineage>
</organism>
<keyword evidence="2" id="KW-1185">Reference proteome</keyword>
<dbReference type="AlphaFoldDB" id="A0AAV6ITN9"/>
<dbReference type="EMBL" id="JACTNZ010000009">
    <property type="protein sequence ID" value="KAG5532116.1"/>
    <property type="molecule type" value="Genomic_DNA"/>
</dbReference>
<comment type="caution">
    <text evidence="1">The sequence shown here is derived from an EMBL/GenBank/DDBJ whole genome shotgun (WGS) entry which is preliminary data.</text>
</comment>
<evidence type="ECO:0000313" key="2">
    <source>
        <dbReference type="Proteomes" id="UP000823749"/>
    </source>
</evidence>
<dbReference type="Proteomes" id="UP000823749">
    <property type="component" value="Chromosome 9"/>
</dbReference>
<proteinExistence type="predicted"/>
<accession>A0AAV6ITN9</accession>
<evidence type="ECO:0000313" key="1">
    <source>
        <dbReference type="EMBL" id="KAG5532116.1"/>
    </source>
</evidence>
<reference evidence="1" key="1">
    <citation type="submission" date="2020-08" db="EMBL/GenBank/DDBJ databases">
        <title>Plant Genome Project.</title>
        <authorList>
            <person name="Zhang R.-G."/>
        </authorList>
    </citation>
    <scope>NUCLEOTIDE SEQUENCE</scope>
    <source>
        <strain evidence="1">WSP0</strain>
        <tissue evidence="1">Leaf</tissue>
    </source>
</reference>
<sequence length="128" mass="14302">MTSQFNFHTFVDLLHHRNGVVIRNELENRICEILGEHLRVGPPQKGQCLRSVQQITSFCTANCRHPTCLEQGTVSTNVTEPTQKRQRVTHIVSTNLANIVTEPTSYLLGTRNSSMSLPSTSSAPQGDW</sequence>